<accession>A0A374N1Z8</accession>
<name>A0A374N1Z8_BACUN</name>
<dbReference type="AlphaFoldDB" id="A0A374N1Z8"/>
<reference evidence="1 4" key="2">
    <citation type="journal article" date="2019" name="Nat. Med.">
        <title>A library of human gut bacterial isolates paired with longitudinal multiomics data enables mechanistic microbiome research.</title>
        <authorList>
            <person name="Poyet M."/>
            <person name="Groussin M."/>
            <person name="Gibbons S.M."/>
            <person name="Avila-Pacheco J."/>
            <person name="Jiang X."/>
            <person name="Kearney S.M."/>
            <person name="Perrotta A.R."/>
            <person name="Berdy B."/>
            <person name="Zhao S."/>
            <person name="Lieberman T.D."/>
            <person name="Swanson P.K."/>
            <person name="Smith M."/>
            <person name="Roesemann S."/>
            <person name="Alexander J.E."/>
            <person name="Rich S.A."/>
            <person name="Livny J."/>
            <person name="Vlamakis H."/>
            <person name="Clish C."/>
            <person name="Bullock K."/>
            <person name="Deik A."/>
            <person name="Scott J."/>
            <person name="Pierce K.A."/>
            <person name="Xavier R.J."/>
            <person name="Alm E.J."/>
        </authorList>
    </citation>
    <scope>NUCLEOTIDE SEQUENCE [LARGE SCALE GENOMIC DNA]</scope>
    <source>
        <strain evidence="1 4">BIOML-A3</strain>
    </source>
</reference>
<organism evidence="2 3">
    <name type="scientific">Bacteroides uniformis</name>
    <dbReference type="NCBI Taxonomy" id="820"/>
    <lineage>
        <taxon>Bacteria</taxon>
        <taxon>Pseudomonadati</taxon>
        <taxon>Bacteroidota</taxon>
        <taxon>Bacteroidia</taxon>
        <taxon>Bacteroidales</taxon>
        <taxon>Bacteroidaceae</taxon>
        <taxon>Bacteroides</taxon>
    </lineage>
</organism>
<comment type="caution">
    <text evidence="2">The sequence shown here is derived from an EMBL/GenBank/DDBJ whole genome shotgun (WGS) entry which is preliminary data.</text>
</comment>
<dbReference type="RefSeq" id="WP_117962902.1">
    <property type="nucleotide sequence ID" value="NZ_JADNFT010000035.1"/>
</dbReference>
<dbReference type="Proteomes" id="UP000263754">
    <property type="component" value="Unassembled WGS sequence"/>
</dbReference>
<evidence type="ECO:0000313" key="4">
    <source>
        <dbReference type="Proteomes" id="UP000487989"/>
    </source>
</evidence>
<sequence length="171" mass="20273">MKKVISYILLGGIISIICYGVYSEIAYTPLKKKDFECLFPNYINADIIFHKDFIGWSHGDYFELFVYRITGAEIDLNYPIVDNEWEYVVLPDTVKAITWRNCPMDSITQLRYKSEFTWIISSKIKVGKTLQQELVNENNHYCYIYVSELQKYFLLYNSLEGILYYIRQNGF</sequence>
<reference evidence="2 3" key="1">
    <citation type="submission" date="2018-08" db="EMBL/GenBank/DDBJ databases">
        <title>A genome reference for cultivated species of the human gut microbiota.</title>
        <authorList>
            <person name="Zou Y."/>
            <person name="Xue W."/>
            <person name="Luo G."/>
        </authorList>
    </citation>
    <scope>NUCLEOTIDE SEQUENCE [LARGE SCALE GENOMIC DNA]</scope>
    <source>
        <strain evidence="2 3">TM10-17</strain>
    </source>
</reference>
<proteinExistence type="predicted"/>
<evidence type="ECO:0000313" key="3">
    <source>
        <dbReference type="Proteomes" id="UP000263754"/>
    </source>
</evidence>
<dbReference type="EMBL" id="WCTJ01000027">
    <property type="protein sequence ID" value="KAB4250513.1"/>
    <property type="molecule type" value="Genomic_DNA"/>
</dbReference>
<evidence type="ECO:0000313" key="1">
    <source>
        <dbReference type="EMBL" id="KAB4250513.1"/>
    </source>
</evidence>
<gene>
    <name evidence="2" type="ORF">DXD90_05735</name>
    <name evidence="1" type="ORF">GAP48_15725</name>
</gene>
<dbReference type="EMBL" id="QSOF01000006">
    <property type="protein sequence ID" value="RGI77749.1"/>
    <property type="molecule type" value="Genomic_DNA"/>
</dbReference>
<evidence type="ECO:0000313" key="2">
    <source>
        <dbReference type="EMBL" id="RGI77749.1"/>
    </source>
</evidence>
<dbReference type="Proteomes" id="UP000487989">
    <property type="component" value="Unassembled WGS sequence"/>
</dbReference>
<protein>
    <submittedName>
        <fullName evidence="2">Uncharacterized protein</fullName>
    </submittedName>
</protein>